<protein>
    <recommendedName>
        <fullName evidence="5">Protein kinase domain-containing protein</fullName>
    </recommendedName>
</protein>
<dbReference type="GO" id="GO:0005524">
    <property type="term" value="F:ATP binding"/>
    <property type="evidence" value="ECO:0007669"/>
    <property type="project" value="UniProtKB-UniRule"/>
</dbReference>
<keyword evidence="4" id="KW-0723">Serine/threonine-protein kinase</keyword>
<keyword evidence="4" id="KW-0418">Kinase</keyword>
<accession>A0A8H4N9Z6</accession>
<comment type="similarity">
    <text evidence="4">Belongs to the protein kinase superfamily.</text>
</comment>
<dbReference type="InterPro" id="IPR000719">
    <property type="entry name" value="Prot_kinase_dom"/>
</dbReference>
<dbReference type="SMART" id="SM00220">
    <property type="entry name" value="S_TKc"/>
    <property type="match status" value="1"/>
</dbReference>
<dbReference type="PANTHER" id="PTHR37171:SF1">
    <property type="entry name" value="SERINE_THREONINE-PROTEIN KINASE YRZF-RELATED"/>
    <property type="match status" value="1"/>
</dbReference>
<dbReference type="InterPro" id="IPR011009">
    <property type="entry name" value="Kinase-like_dom_sf"/>
</dbReference>
<sequence length="418" mass="46288">MEADGDRVGRLLGAGTGGSVYEARIGGTACALKTFDNAQLFRAEVLAYRAIAQTPSLAGRVCSFYGVYEGANKLLRHPCYPRALRLSLVPGHTLWEILQSPPPRAERDRQQHYLRHTLRLLHDDAGVCHGDIKEDNILVHGENAFLLDFGAATVRGVHQTGDRRWRHSVRSDIFRLGQIYDRANSREASEQAAVLLGNLCSNSCSQLKHLAHLLSRILPEHANTALLDRVNALFPTPPADLALALGTLLGATNKVHSALSILDAAISREEAKSSEHQERTTLINMLATAAAYKARTEFVQKGSCAPSTIVYQRAIALALDTYRGHSTSLPLVQLRLAYATNLRRRGDHREAIRVLMDIIVDLNGIKGYEDTERVVDLVEQLLRSTSRSVANEEDLMKEMDKAKSMLYSSALFRSLYEE</sequence>
<dbReference type="Gene3D" id="1.10.510.10">
    <property type="entry name" value="Transferase(Phosphotransferase) domain 1"/>
    <property type="match status" value="1"/>
</dbReference>
<feature type="binding site" evidence="3">
    <location>
        <position position="33"/>
    </location>
    <ligand>
        <name>ATP</name>
        <dbReference type="ChEBI" id="CHEBI:30616"/>
    </ligand>
</feature>
<gene>
    <name evidence="6" type="ORF">GTA08_BOTSDO13058</name>
</gene>
<dbReference type="PANTHER" id="PTHR37171">
    <property type="entry name" value="SERINE/THREONINE-PROTEIN KINASE YRZF-RELATED"/>
    <property type="match status" value="1"/>
</dbReference>
<name>A0A8H4N9Z6_9PEZI</name>
<dbReference type="PROSITE" id="PS00107">
    <property type="entry name" value="PROTEIN_KINASE_ATP"/>
    <property type="match status" value="1"/>
</dbReference>
<dbReference type="Pfam" id="PF00069">
    <property type="entry name" value="Pkinase"/>
    <property type="match status" value="1"/>
</dbReference>
<comment type="caution">
    <text evidence="6">The sequence shown here is derived from an EMBL/GenBank/DDBJ whole genome shotgun (WGS) entry which is preliminary data.</text>
</comment>
<dbReference type="PROSITE" id="PS00108">
    <property type="entry name" value="PROTEIN_KINASE_ST"/>
    <property type="match status" value="1"/>
</dbReference>
<dbReference type="InterPro" id="IPR052396">
    <property type="entry name" value="Meiotic_Drive_Suppr_Kinase"/>
</dbReference>
<evidence type="ECO:0000259" key="5">
    <source>
        <dbReference type="PROSITE" id="PS50011"/>
    </source>
</evidence>
<dbReference type="InterPro" id="IPR017441">
    <property type="entry name" value="Protein_kinase_ATP_BS"/>
</dbReference>
<organism evidence="6 7">
    <name type="scientific">Botryosphaeria dothidea</name>
    <dbReference type="NCBI Taxonomy" id="55169"/>
    <lineage>
        <taxon>Eukaryota</taxon>
        <taxon>Fungi</taxon>
        <taxon>Dikarya</taxon>
        <taxon>Ascomycota</taxon>
        <taxon>Pezizomycotina</taxon>
        <taxon>Dothideomycetes</taxon>
        <taxon>Dothideomycetes incertae sedis</taxon>
        <taxon>Botryosphaeriales</taxon>
        <taxon>Botryosphaeriaceae</taxon>
        <taxon>Botryosphaeria</taxon>
    </lineage>
</organism>
<proteinExistence type="inferred from homology"/>
<reference evidence="6" key="1">
    <citation type="submission" date="2020-04" db="EMBL/GenBank/DDBJ databases">
        <title>Genome Assembly and Annotation of Botryosphaeria dothidea sdau 11-99, a Latent Pathogen of Apple Fruit Ring Rot in China.</title>
        <authorList>
            <person name="Yu C."/>
            <person name="Diao Y."/>
            <person name="Lu Q."/>
            <person name="Zhao J."/>
            <person name="Cui S."/>
            <person name="Peng C."/>
            <person name="He B."/>
            <person name="Liu H."/>
        </authorList>
    </citation>
    <scope>NUCLEOTIDE SEQUENCE [LARGE SCALE GENOMIC DNA]</scope>
    <source>
        <strain evidence="6">Sdau11-99</strain>
    </source>
</reference>
<dbReference type="InterPro" id="IPR008271">
    <property type="entry name" value="Ser/Thr_kinase_AS"/>
</dbReference>
<evidence type="ECO:0000256" key="3">
    <source>
        <dbReference type="PROSITE-ProRule" id="PRU10141"/>
    </source>
</evidence>
<keyword evidence="1 3" id="KW-0547">Nucleotide-binding</keyword>
<evidence type="ECO:0000313" key="6">
    <source>
        <dbReference type="EMBL" id="KAF4311291.1"/>
    </source>
</evidence>
<keyword evidence="4" id="KW-0808">Transferase</keyword>
<dbReference type="Proteomes" id="UP000572817">
    <property type="component" value="Unassembled WGS sequence"/>
</dbReference>
<evidence type="ECO:0000256" key="4">
    <source>
        <dbReference type="RuleBase" id="RU000304"/>
    </source>
</evidence>
<dbReference type="PROSITE" id="PS50011">
    <property type="entry name" value="PROTEIN_KINASE_DOM"/>
    <property type="match status" value="1"/>
</dbReference>
<feature type="domain" description="Protein kinase" evidence="5">
    <location>
        <begin position="6"/>
        <end position="299"/>
    </location>
</feature>
<evidence type="ECO:0000256" key="2">
    <source>
        <dbReference type="ARBA" id="ARBA00022840"/>
    </source>
</evidence>
<keyword evidence="2 3" id="KW-0067">ATP-binding</keyword>
<dbReference type="AlphaFoldDB" id="A0A8H4N9Z6"/>
<evidence type="ECO:0000313" key="7">
    <source>
        <dbReference type="Proteomes" id="UP000572817"/>
    </source>
</evidence>
<keyword evidence="7" id="KW-1185">Reference proteome</keyword>
<dbReference type="EMBL" id="WWBZ02000010">
    <property type="protein sequence ID" value="KAF4311291.1"/>
    <property type="molecule type" value="Genomic_DNA"/>
</dbReference>
<dbReference type="GO" id="GO:0004674">
    <property type="term" value="F:protein serine/threonine kinase activity"/>
    <property type="evidence" value="ECO:0007669"/>
    <property type="project" value="UniProtKB-KW"/>
</dbReference>
<evidence type="ECO:0000256" key="1">
    <source>
        <dbReference type="ARBA" id="ARBA00022741"/>
    </source>
</evidence>
<dbReference type="OrthoDB" id="3539794at2759"/>
<dbReference type="SUPFAM" id="SSF56112">
    <property type="entry name" value="Protein kinase-like (PK-like)"/>
    <property type="match status" value="1"/>
</dbReference>